<reference evidence="2" key="1">
    <citation type="submission" date="2023-07" db="EMBL/GenBank/DDBJ databases">
        <authorList>
            <consortium name="CYATHOMIX"/>
        </authorList>
    </citation>
    <scope>NUCLEOTIDE SEQUENCE</scope>
    <source>
        <strain evidence="2">N/A</strain>
    </source>
</reference>
<feature type="compositionally biased region" description="Polar residues" evidence="1">
    <location>
        <begin position="78"/>
        <end position="107"/>
    </location>
</feature>
<dbReference type="AlphaFoldDB" id="A0AA36MEI7"/>
<accession>A0AA36MEI7</accession>
<name>A0AA36MEI7_CYLNA</name>
<feature type="region of interest" description="Disordered" evidence="1">
    <location>
        <begin position="20"/>
        <end position="108"/>
    </location>
</feature>
<comment type="caution">
    <text evidence="2">The sequence shown here is derived from an EMBL/GenBank/DDBJ whole genome shotgun (WGS) entry which is preliminary data.</text>
</comment>
<dbReference type="Proteomes" id="UP001176961">
    <property type="component" value="Unassembled WGS sequence"/>
</dbReference>
<dbReference type="EMBL" id="CATQJL010000316">
    <property type="protein sequence ID" value="CAJ0607068.1"/>
    <property type="molecule type" value="Genomic_DNA"/>
</dbReference>
<organism evidence="2 3">
    <name type="scientific">Cylicocyclus nassatus</name>
    <name type="common">Nematode worm</name>
    <dbReference type="NCBI Taxonomy" id="53992"/>
    <lineage>
        <taxon>Eukaryota</taxon>
        <taxon>Metazoa</taxon>
        <taxon>Ecdysozoa</taxon>
        <taxon>Nematoda</taxon>
        <taxon>Chromadorea</taxon>
        <taxon>Rhabditida</taxon>
        <taxon>Rhabditina</taxon>
        <taxon>Rhabditomorpha</taxon>
        <taxon>Strongyloidea</taxon>
        <taxon>Strongylidae</taxon>
        <taxon>Cylicocyclus</taxon>
    </lineage>
</organism>
<dbReference type="SUPFAM" id="SSF48403">
    <property type="entry name" value="Ankyrin repeat"/>
    <property type="match status" value="1"/>
</dbReference>
<feature type="compositionally biased region" description="Pro residues" evidence="1">
    <location>
        <begin position="48"/>
        <end position="64"/>
    </location>
</feature>
<evidence type="ECO:0000256" key="1">
    <source>
        <dbReference type="SAM" id="MobiDB-lite"/>
    </source>
</evidence>
<dbReference type="Pfam" id="PF13637">
    <property type="entry name" value="Ank_4"/>
    <property type="match status" value="1"/>
</dbReference>
<keyword evidence="3" id="KW-1185">Reference proteome</keyword>
<protein>
    <submittedName>
        <fullName evidence="2">Uncharacterized protein</fullName>
    </submittedName>
</protein>
<gene>
    <name evidence="2" type="ORF">CYNAS_LOCUS19051</name>
</gene>
<dbReference type="Gene3D" id="1.25.40.20">
    <property type="entry name" value="Ankyrin repeat-containing domain"/>
    <property type="match status" value="1"/>
</dbReference>
<sequence>MMHPAAMTPNMQIMGHSAYPPGAAYPPTQPDAAAGDVSQHGQVVGGPPAQPWPGQRGPPVPYPTPIDGVQCGPASVHPTVSQRTSRSGEYSRDGTSPATPHQFNPGSHQGMMMDMPPLPDVVSGDALLHDGNGVIEDDVGTLVASQDNTGDWRKDVNATDKDGYTPLHYAVQTGQNTGITKLAGIRQRCICGSS</sequence>
<dbReference type="InterPro" id="IPR002110">
    <property type="entry name" value="Ankyrin_rpt"/>
</dbReference>
<evidence type="ECO:0000313" key="2">
    <source>
        <dbReference type="EMBL" id="CAJ0607068.1"/>
    </source>
</evidence>
<dbReference type="InterPro" id="IPR036770">
    <property type="entry name" value="Ankyrin_rpt-contain_sf"/>
</dbReference>
<proteinExistence type="predicted"/>
<evidence type="ECO:0000313" key="3">
    <source>
        <dbReference type="Proteomes" id="UP001176961"/>
    </source>
</evidence>